<protein>
    <submittedName>
        <fullName evidence="1">Uncharacterized protein</fullName>
    </submittedName>
</protein>
<dbReference type="EMBL" id="MN873693">
    <property type="protein sequence ID" value="QIN54476.1"/>
    <property type="molecule type" value="Genomic_DNA"/>
</dbReference>
<accession>A0A6G8MXX5</accession>
<keyword evidence="2" id="KW-1185">Reference proteome</keyword>
<name>A0A6G8MXX5_9VIRU</name>
<organism evidence="1 2">
    <name type="scientific">Cedratvirus kamchatka</name>
    <dbReference type="NCBI Taxonomy" id="2716914"/>
    <lineage>
        <taxon>Viruses</taxon>
        <taxon>Pithoviruses</taxon>
        <taxon>Orthocedratvirinae</taxon>
        <taxon>Alphacedratvirus</taxon>
        <taxon>Alphacedratvirus rossiense</taxon>
    </lineage>
</organism>
<proteinExistence type="predicted"/>
<evidence type="ECO:0000313" key="2">
    <source>
        <dbReference type="Proteomes" id="UP001224087"/>
    </source>
</evidence>
<gene>
    <name evidence="1" type="primary">ck351</name>
</gene>
<dbReference type="Proteomes" id="UP001224087">
    <property type="component" value="Segment"/>
</dbReference>
<reference evidence="1" key="1">
    <citation type="submission" date="2019-12" db="EMBL/GenBank/DDBJ databases">
        <title>The DNA Methylation Landscape of Giant Viruses.</title>
        <authorList>
            <person name="Jeudy S."/>
            <person name="Rigou S."/>
            <person name="Alempic J.-M."/>
            <person name="Claverie J.-M."/>
            <person name="Abergel C."/>
            <person name="Legendre M."/>
        </authorList>
    </citation>
    <scope>NUCLEOTIDE SEQUENCE</scope>
    <source>
        <strain evidence="1">P4</strain>
    </source>
</reference>
<evidence type="ECO:0000313" key="1">
    <source>
        <dbReference type="EMBL" id="QIN54476.1"/>
    </source>
</evidence>
<sequence length="87" mass="9954">MATRCIEAVKKGDLEELKRLVQAGHPLNKVIIATSLAHEHYHIFEWAKNQGCDTMGVEVRYYKDDIMGVGKTDTLNRNERRYGFTTA</sequence>